<evidence type="ECO:0000259" key="2">
    <source>
        <dbReference type="Pfam" id="PF00561"/>
    </source>
</evidence>
<dbReference type="GO" id="GO:0016787">
    <property type="term" value="F:hydrolase activity"/>
    <property type="evidence" value="ECO:0007669"/>
    <property type="project" value="UniProtKB-KW"/>
</dbReference>
<dbReference type="InterPro" id="IPR050266">
    <property type="entry name" value="AB_hydrolase_sf"/>
</dbReference>
<sequence length="311" mass="34936">MKTIKYFMLMAIVSLTTISNIQAQKASNKDSNLAEKAQTQYATIVDHQVAYRKFGKGTPVIIANRFRGTLDTWDPLFLDQVAKENTVIIYDYSGIGDSKGELPLTMKDQATEITKLADFLKIDKFNVMGWSYGGWIAQYTMFYYPSRVLKTVVIDANAMGKNEIAMQPAFAQSGMKANKDLGFEDNVILFFEPKSEVSRAAARKSEDRIAKRLDMNKVPEKMETLQRFFAPNAAIAEDKENFRAAYATLKTPVLVISGDNDISFAVDNWYPLIRKAPSLQLIVMPDAGHGPHHQYPDLTAGYINTFLNTVK</sequence>
<dbReference type="EMBL" id="CP071880">
    <property type="protein sequence ID" value="QTE50291.1"/>
    <property type="molecule type" value="Genomic_DNA"/>
</dbReference>
<dbReference type="Gene3D" id="3.40.50.1820">
    <property type="entry name" value="alpha/beta hydrolase"/>
    <property type="match status" value="1"/>
</dbReference>
<dbReference type="Pfam" id="PF00561">
    <property type="entry name" value="Abhydrolase_1"/>
    <property type="match status" value="1"/>
</dbReference>
<feature type="domain" description="AB hydrolase-1" evidence="2">
    <location>
        <begin position="60"/>
        <end position="293"/>
    </location>
</feature>
<keyword evidence="3" id="KW-0378">Hydrolase</keyword>
<dbReference type="Proteomes" id="UP000663940">
    <property type="component" value="Chromosome"/>
</dbReference>
<gene>
    <name evidence="3" type="ORF">J3L21_32985</name>
</gene>
<dbReference type="PANTHER" id="PTHR43798:SF5">
    <property type="entry name" value="MONOACYLGLYCEROL LIPASE ABHD6"/>
    <property type="match status" value="1"/>
</dbReference>
<feature type="chain" id="PRO_5045265867" evidence="1">
    <location>
        <begin position="24"/>
        <end position="311"/>
    </location>
</feature>
<keyword evidence="4" id="KW-1185">Reference proteome</keyword>
<proteinExistence type="predicted"/>
<feature type="signal peptide" evidence="1">
    <location>
        <begin position="1"/>
        <end position="23"/>
    </location>
</feature>
<dbReference type="InterPro" id="IPR029058">
    <property type="entry name" value="AB_hydrolase_fold"/>
</dbReference>
<accession>A0ABX7UC05</accession>
<evidence type="ECO:0000256" key="1">
    <source>
        <dbReference type="SAM" id="SignalP"/>
    </source>
</evidence>
<keyword evidence="1" id="KW-0732">Signal</keyword>
<dbReference type="PANTHER" id="PTHR43798">
    <property type="entry name" value="MONOACYLGLYCEROL LIPASE"/>
    <property type="match status" value="1"/>
</dbReference>
<evidence type="ECO:0000313" key="4">
    <source>
        <dbReference type="Proteomes" id="UP000663940"/>
    </source>
</evidence>
<organism evidence="3 4">
    <name type="scientific">Mucilaginibacter rubeus</name>
    <dbReference type="NCBI Taxonomy" id="2027860"/>
    <lineage>
        <taxon>Bacteria</taxon>
        <taxon>Pseudomonadati</taxon>
        <taxon>Bacteroidota</taxon>
        <taxon>Sphingobacteriia</taxon>
        <taxon>Sphingobacteriales</taxon>
        <taxon>Sphingobacteriaceae</taxon>
        <taxon>Mucilaginibacter</taxon>
    </lineage>
</organism>
<dbReference type="InterPro" id="IPR000073">
    <property type="entry name" value="AB_hydrolase_1"/>
</dbReference>
<name>A0ABX7UC05_9SPHI</name>
<protein>
    <submittedName>
        <fullName evidence="3">Alpha/beta hydrolase</fullName>
    </submittedName>
</protein>
<dbReference type="RefSeq" id="WP_208057676.1">
    <property type="nucleotide sequence ID" value="NZ_CP043451.1"/>
</dbReference>
<reference evidence="3 4" key="1">
    <citation type="submission" date="2021-03" db="EMBL/GenBank/DDBJ databases">
        <title>Mucilaginibacter strains isolated from gold and copper mining confer multi heavy-metal resistance.</title>
        <authorList>
            <person name="Li Y."/>
        </authorList>
    </citation>
    <scope>NUCLEOTIDE SEQUENCE [LARGE SCALE GENOMIC DNA]</scope>
    <source>
        <strain evidence="3 4">P2-4</strain>
    </source>
</reference>
<dbReference type="SUPFAM" id="SSF53474">
    <property type="entry name" value="alpha/beta-Hydrolases"/>
    <property type="match status" value="1"/>
</dbReference>
<evidence type="ECO:0000313" key="3">
    <source>
        <dbReference type="EMBL" id="QTE50291.1"/>
    </source>
</evidence>